<dbReference type="AlphaFoldDB" id="A0A6V8Q6X1"/>
<dbReference type="Proteomes" id="UP000569018">
    <property type="component" value="Unassembled WGS sequence"/>
</dbReference>
<accession>A0A6V8Q6X1</accession>
<sequence>MFIFTFLEAFVKTLGLDFLLSKYLIFSWFMGDETIM</sequence>
<organism evidence="1 2">
    <name type="scientific">Candidatus Hakubella thermalkaliphila</name>
    <dbReference type="NCBI Taxonomy" id="2754717"/>
    <lineage>
        <taxon>Bacteria</taxon>
        <taxon>Bacillati</taxon>
        <taxon>Actinomycetota</taxon>
        <taxon>Actinomycetota incertae sedis</taxon>
        <taxon>Candidatus Hakubellales</taxon>
        <taxon>Candidatus Hakubellaceae</taxon>
        <taxon>Candidatus Hakubella</taxon>
    </lineage>
</organism>
<dbReference type="EMBL" id="BLSD01000010">
    <property type="protein sequence ID" value="GFP38651.1"/>
    <property type="molecule type" value="Genomic_DNA"/>
</dbReference>
<reference evidence="1 2" key="1">
    <citation type="journal article" date="2020" name="Front. Microbiol.">
        <title>Single-cell genomics of novel Actinobacteria with the Wood-Ljungdahl pathway discovered in a serpentinizing system.</title>
        <authorList>
            <person name="Merino N."/>
            <person name="Kawai M."/>
            <person name="Boyd E.S."/>
            <person name="Colman D.R."/>
            <person name="McGlynn S.E."/>
            <person name="Nealson K.H."/>
            <person name="Kurokawa K."/>
            <person name="Hongoh Y."/>
        </authorList>
    </citation>
    <scope>NUCLEOTIDE SEQUENCE [LARGE SCALE GENOMIC DNA]</scope>
    <source>
        <strain evidence="1 2">S47</strain>
    </source>
</reference>
<proteinExistence type="predicted"/>
<name>A0A6V8Q6X1_9ACTN</name>
<gene>
    <name evidence="1" type="ORF">HKBW3S47_00352</name>
</gene>
<feature type="non-terminal residue" evidence="1">
    <location>
        <position position="36"/>
    </location>
</feature>
<protein>
    <submittedName>
        <fullName evidence="1">Uncharacterized protein</fullName>
    </submittedName>
</protein>
<comment type="caution">
    <text evidence="1">The sequence shown here is derived from an EMBL/GenBank/DDBJ whole genome shotgun (WGS) entry which is preliminary data.</text>
</comment>
<evidence type="ECO:0000313" key="1">
    <source>
        <dbReference type="EMBL" id="GFP38651.1"/>
    </source>
</evidence>
<evidence type="ECO:0000313" key="2">
    <source>
        <dbReference type="Proteomes" id="UP000569018"/>
    </source>
</evidence>